<evidence type="ECO:0000313" key="1">
    <source>
        <dbReference type="EMBL" id="QJR00907.1"/>
    </source>
</evidence>
<sequence>MDPAYIRLECLKLVVGESKGASVNHIIARAAYLERLVVGGFDIDAKVSEVPESDTPIIRAVRASVARRHPKSPPSNGGCDA</sequence>
<accession>A0A6M4G5D3</accession>
<evidence type="ECO:0000313" key="2">
    <source>
        <dbReference type="Proteomes" id="UP000502611"/>
    </source>
</evidence>
<dbReference type="Proteomes" id="UP000502611">
    <property type="component" value="Chromosome"/>
</dbReference>
<protein>
    <submittedName>
        <fullName evidence="1">Uncharacterized protein</fullName>
    </submittedName>
</protein>
<organism evidence="1 2">
    <name type="scientific">Sphingobium yanoikuyae</name>
    <name type="common">Sphingomonas yanoikuyae</name>
    <dbReference type="NCBI Taxonomy" id="13690"/>
    <lineage>
        <taxon>Bacteria</taxon>
        <taxon>Pseudomonadati</taxon>
        <taxon>Pseudomonadota</taxon>
        <taxon>Alphaproteobacteria</taxon>
        <taxon>Sphingomonadales</taxon>
        <taxon>Sphingomonadaceae</taxon>
        <taxon>Sphingobium</taxon>
    </lineage>
</organism>
<dbReference type="RefSeq" id="WP_169859945.1">
    <property type="nucleotide sequence ID" value="NZ_CP053021.1"/>
</dbReference>
<proteinExistence type="predicted"/>
<dbReference type="AlphaFoldDB" id="A0A6M4G5D3"/>
<dbReference type="EMBL" id="CP053021">
    <property type="protein sequence ID" value="QJR00907.1"/>
    <property type="molecule type" value="Genomic_DNA"/>
</dbReference>
<reference evidence="1 2" key="1">
    <citation type="submission" date="2020-04" db="EMBL/GenBank/DDBJ databases">
        <title>The Whole Genome Analysis of High salt-tolerant Sphingobium yanoikuyae YC-XJ2 with Aryl organophosphorus flame retardants (aryl-OPFRs)-degrading capacity and characteristics of Related phosphotriesterase.</title>
        <authorList>
            <person name="Li X."/>
        </authorList>
    </citation>
    <scope>NUCLEOTIDE SEQUENCE [LARGE SCALE GENOMIC DNA]</scope>
    <source>
        <strain evidence="1 2">YC-XJ2</strain>
    </source>
</reference>
<name>A0A6M4G5D3_SPHYA</name>
<gene>
    <name evidence="1" type="ORF">HH800_01050</name>
</gene>